<dbReference type="GO" id="GO:0005886">
    <property type="term" value="C:plasma membrane"/>
    <property type="evidence" value="ECO:0007669"/>
    <property type="project" value="TreeGrafter"/>
</dbReference>
<gene>
    <name evidence="4" type="ORF">E1283_15785</name>
</gene>
<feature type="region of interest" description="Disordered" evidence="3">
    <location>
        <begin position="1"/>
        <end position="32"/>
    </location>
</feature>
<feature type="coiled-coil region" evidence="2">
    <location>
        <begin position="100"/>
        <end position="134"/>
    </location>
</feature>
<feature type="region of interest" description="Disordered" evidence="3">
    <location>
        <begin position="165"/>
        <end position="187"/>
    </location>
</feature>
<evidence type="ECO:0000313" key="4">
    <source>
        <dbReference type="EMBL" id="TDC74430.1"/>
    </source>
</evidence>
<proteinExistence type="inferred from homology"/>
<comment type="similarity">
    <text evidence="1">Belongs to the UPF0749 family.</text>
</comment>
<name>A0A4R4TB49_9ACTN</name>
<evidence type="ECO:0000313" key="5">
    <source>
        <dbReference type="Proteomes" id="UP000295345"/>
    </source>
</evidence>
<accession>A0A4R4TB49</accession>
<dbReference type="Pfam" id="PF05949">
    <property type="entry name" value="DUF881"/>
    <property type="match status" value="1"/>
</dbReference>
<organism evidence="4 5">
    <name type="scientific">Streptomyces hainanensis</name>
    <dbReference type="NCBI Taxonomy" id="402648"/>
    <lineage>
        <taxon>Bacteria</taxon>
        <taxon>Bacillati</taxon>
        <taxon>Actinomycetota</taxon>
        <taxon>Actinomycetes</taxon>
        <taxon>Kitasatosporales</taxon>
        <taxon>Streptomycetaceae</taxon>
        <taxon>Streptomyces</taxon>
    </lineage>
</organism>
<dbReference type="PANTHER" id="PTHR37313">
    <property type="entry name" value="UPF0749 PROTEIN RV1825"/>
    <property type="match status" value="1"/>
</dbReference>
<reference evidence="4 5" key="1">
    <citation type="submission" date="2019-03" db="EMBL/GenBank/DDBJ databases">
        <title>Draft genome sequences of novel Actinobacteria.</title>
        <authorList>
            <person name="Sahin N."/>
            <person name="Ay H."/>
            <person name="Saygin H."/>
        </authorList>
    </citation>
    <scope>NUCLEOTIDE SEQUENCE [LARGE SCALE GENOMIC DNA]</scope>
    <source>
        <strain evidence="4 5">DSM 41900</strain>
    </source>
</reference>
<dbReference type="PANTHER" id="PTHR37313:SF1">
    <property type="entry name" value="UPF0749 PROTEIN RV1823"/>
    <property type="match status" value="1"/>
</dbReference>
<evidence type="ECO:0000256" key="3">
    <source>
        <dbReference type="SAM" id="MobiDB-lite"/>
    </source>
</evidence>
<dbReference type="Gene3D" id="3.30.70.1880">
    <property type="entry name" value="Protein of unknown function DUF881"/>
    <property type="match status" value="1"/>
</dbReference>
<dbReference type="InterPro" id="IPR010273">
    <property type="entry name" value="DUF881"/>
</dbReference>
<dbReference type="RefSeq" id="WP_132818673.1">
    <property type="nucleotide sequence ID" value="NZ_SMKI01000148.1"/>
</dbReference>
<dbReference type="Proteomes" id="UP000295345">
    <property type="component" value="Unassembled WGS sequence"/>
</dbReference>
<keyword evidence="2" id="KW-0175">Coiled coil</keyword>
<sequence length="308" mass="31733">MPAMPSQEPGPRRPGASPGRGRPGARPDASMSLLTAAMDHSLDEGYAQAAARRRAAGRAGLPAGSRARLWLAAGLALAALVVTLGAAHARDAAPTVAREREELLERVEAGTDDLDRLQDDVDALRADVAARQRAALPDDHAARADLVALLAGATAVTGPGLELTVDDAEGTGQGAPGTPRDGGFGESGRVRDRDLQRIVNGLWQAGAEAISVNDQRLTALSAIRAAGDAVLVDNRPLVPPYTLRVVGGGEELAAAFAATPEGRYLQLLADDHGIDFTTEVGDELRLPAAPSLTIRSASPVGAAEPTTE</sequence>
<feature type="compositionally biased region" description="Low complexity" evidence="3">
    <location>
        <begin position="13"/>
        <end position="27"/>
    </location>
</feature>
<feature type="compositionally biased region" description="Gly residues" evidence="3">
    <location>
        <begin position="171"/>
        <end position="186"/>
    </location>
</feature>
<dbReference type="EMBL" id="SMKI01000148">
    <property type="protein sequence ID" value="TDC74430.1"/>
    <property type="molecule type" value="Genomic_DNA"/>
</dbReference>
<protein>
    <submittedName>
        <fullName evidence="4">DUF881 domain-containing protein</fullName>
    </submittedName>
</protein>
<dbReference type="AlphaFoldDB" id="A0A4R4TB49"/>
<keyword evidence="5" id="KW-1185">Reference proteome</keyword>
<evidence type="ECO:0000256" key="2">
    <source>
        <dbReference type="SAM" id="Coils"/>
    </source>
</evidence>
<dbReference type="OrthoDB" id="3218134at2"/>
<comment type="caution">
    <text evidence="4">The sequence shown here is derived from an EMBL/GenBank/DDBJ whole genome shotgun (WGS) entry which is preliminary data.</text>
</comment>
<evidence type="ECO:0000256" key="1">
    <source>
        <dbReference type="ARBA" id="ARBA00009108"/>
    </source>
</evidence>